<evidence type="ECO:0000313" key="2">
    <source>
        <dbReference type="Proteomes" id="UP001055453"/>
    </source>
</evidence>
<keyword evidence="2" id="KW-1185">Reference proteome</keyword>
<reference evidence="1" key="1">
    <citation type="submission" date="2022-04" db="EMBL/GenBank/DDBJ databases">
        <title>Complete genome sequence of a cyanobacterium, Nostoc sp. SO-36, isolated in Antarctica.</title>
        <authorList>
            <person name="Kanesaki Y."/>
            <person name="Effendi D."/>
            <person name="Sakamoto T."/>
            <person name="Ohtani S."/>
            <person name="Awai K."/>
        </authorList>
    </citation>
    <scope>NUCLEOTIDE SEQUENCE</scope>
    <source>
        <strain evidence="1">SO-36</strain>
    </source>
</reference>
<organism evidence="1 2">
    <name type="scientific">Nostoc cf. commune SO-36</name>
    <dbReference type="NCBI Taxonomy" id="449208"/>
    <lineage>
        <taxon>Bacteria</taxon>
        <taxon>Bacillati</taxon>
        <taxon>Cyanobacteriota</taxon>
        <taxon>Cyanophyceae</taxon>
        <taxon>Nostocales</taxon>
        <taxon>Nostocaceae</taxon>
        <taxon>Nostoc</taxon>
    </lineage>
</organism>
<protein>
    <submittedName>
        <fullName evidence="1">Uncharacterized protein</fullName>
    </submittedName>
</protein>
<dbReference type="Proteomes" id="UP001055453">
    <property type="component" value="Chromosome"/>
</dbReference>
<dbReference type="RefSeq" id="WP_251958845.1">
    <property type="nucleotide sequence ID" value="NZ_AP025732.1"/>
</dbReference>
<proteinExistence type="predicted"/>
<sequence>MEKLYWFNSPPYNTFEVGLFQAIRAAFVKHTTAKGNSPEDLDGFIKLILYSKTLRVFIHQRFY</sequence>
<name>A0ABN6PZA5_NOSCO</name>
<accession>A0ABN6PZA5</accession>
<evidence type="ECO:0000313" key="1">
    <source>
        <dbReference type="EMBL" id="BDI15464.1"/>
    </source>
</evidence>
<gene>
    <name evidence="1" type="ORF">ANSO36C_12660</name>
</gene>
<dbReference type="EMBL" id="AP025732">
    <property type="protein sequence ID" value="BDI15464.1"/>
    <property type="molecule type" value="Genomic_DNA"/>
</dbReference>